<dbReference type="AlphaFoldDB" id="A0A848L2N3"/>
<proteinExistence type="predicted"/>
<dbReference type="Proteomes" id="UP000550729">
    <property type="component" value="Unassembled WGS sequence"/>
</dbReference>
<gene>
    <name evidence="1" type="ORF">HH308_16435</name>
</gene>
<evidence type="ECO:0000313" key="1">
    <source>
        <dbReference type="EMBL" id="NMO02801.1"/>
    </source>
</evidence>
<dbReference type="EMBL" id="JABBNB010000017">
    <property type="protein sequence ID" value="NMO02801.1"/>
    <property type="molecule type" value="Genomic_DNA"/>
</dbReference>
<sequence>MLPIDPCADFSRRAWLPCPVCAHESHCGDCASSRNCDRHWLYLLSNDGTVVHLQCPDCAHLWGVDTRRGQRARRWKVA</sequence>
<keyword evidence="2" id="KW-1185">Reference proteome</keyword>
<comment type="caution">
    <text evidence="1">The sequence shown here is derived from an EMBL/GenBank/DDBJ whole genome shotgun (WGS) entry which is preliminary data.</text>
</comment>
<organism evidence="1 2">
    <name type="scientific">Gordonia asplenii</name>
    <dbReference type="NCBI Taxonomy" id="2725283"/>
    <lineage>
        <taxon>Bacteria</taxon>
        <taxon>Bacillati</taxon>
        <taxon>Actinomycetota</taxon>
        <taxon>Actinomycetes</taxon>
        <taxon>Mycobacteriales</taxon>
        <taxon>Gordoniaceae</taxon>
        <taxon>Gordonia</taxon>
    </lineage>
</organism>
<protein>
    <submittedName>
        <fullName evidence="1">Uncharacterized protein</fullName>
    </submittedName>
</protein>
<name>A0A848L2N3_9ACTN</name>
<evidence type="ECO:0000313" key="2">
    <source>
        <dbReference type="Proteomes" id="UP000550729"/>
    </source>
</evidence>
<accession>A0A848L2N3</accession>
<reference evidence="1 2" key="1">
    <citation type="submission" date="2020-04" db="EMBL/GenBank/DDBJ databases">
        <title>Gordonia sp. nov. TBRC 11910.</title>
        <authorList>
            <person name="Suriyachadkun C."/>
        </authorList>
    </citation>
    <scope>NUCLEOTIDE SEQUENCE [LARGE SCALE GENOMIC DNA]</scope>
    <source>
        <strain evidence="1 2">TBRC 11910</strain>
    </source>
</reference>